<dbReference type="PANTHER" id="PTHR33332">
    <property type="entry name" value="REVERSE TRANSCRIPTASE DOMAIN-CONTAINING PROTEIN"/>
    <property type="match status" value="1"/>
</dbReference>
<proteinExistence type="predicted"/>
<sequence>MQIAPRLATTLSSSKSKSRQNAGSLLNKAGNIMTKDTGRAKVLGAFFGSFFRGRPTLQEDKVREHLIKMVIDRSVGPNIMMLPKMLMELADVIARKLLIICERRGKKEDPGNYRPVSLTSFPGNVMEQQHSKEEQEVALCDEMTGLVDEGRAVDVVYLDFHEAFNTFCHSVLADKLAMYGLAEWTGCVQLNSILGYIRESFETRSRELILPLYKALVRPYLESCVHFWPGYRRDMDLLEAVKHWNRLPRKIVVFPSLEIFRTELDNVLSNLGTIMGFMGVWNVFCLIISCNRNVQLQSYKKVLNQWGLVGLSPSIQPVQVPLQSLPTLKQINTPTQLGVVCKLTEGPLSPLVQIIDKDIKQNWPQY</sequence>
<gene>
    <name evidence="2" type="ORF">QYF61_009623</name>
</gene>
<name>A0AAN7NXE7_MYCAM</name>
<organism evidence="2 3">
    <name type="scientific">Mycteria americana</name>
    <name type="common">Wood stork</name>
    <dbReference type="NCBI Taxonomy" id="33587"/>
    <lineage>
        <taxon>Eukaryota</taxon>
        <taxon>Metazoa</taxon>
        <taxon>Chordata</taxon>
        <taxon>Craniata</taxon>
        <taxon>Vertebrata</taxon>
        <taxon>Euteleostomi</taxon>
        <taxon>Archelosauria</taxon>
        <taxon>Archosauria</taxon>
        <taxon>Dinosauria</taxon>
        <taxon>Saurischia</taxon>
        <taxon>Theropoda</taxon>
        <taxon>Coelurosauria</taxon>
        <taxon>Aves</taxon>
        <taxon>Neognathae</taxon>
        <taxon>Neoaves</taxon>
        <taxon>Aequornithes</taxon>
        <taxon>Ciconiiformes</taxon>
        <taxon>Ciconiidae</taxon>
        <taxon>Mycteria</taxon>
    </lineage>
</organism>
<dbReference type="EMBL" id="JAUNZN010000003">
    <property type="protein sequence ID" value="KAK4824032.1"/>
    <property type="molecule type" value="Genomic_DNA"/>
</dbReference>
<dbReference type="Proteomes" id="UP001333110">
    <property type="component" value="Unassembled WGS sequence"/>
</dbReference>
<evidence type="ECO:0000256" key="1">
    <source>
        <dbReference type="SAM" id="MobiDB-lite"/>
    </source>
</evidence>
<reference evidence="2 3" key="1">
    <citation type="journal article" date="2023" name="J. Hered.">
        <title>Chromosome-level genome of the wood stork (Mycteria americana) provides insight into avian chromosome evolution.</title>
        <authorList>
            <person name="Flamio R. Jr."/>
            <person name="Ramstad K.M."/>
        </authorList>
    </citation>
    <scope>NUCLEOTIDE SEQUENCE [LARGE SCALE GENOMIC DNA]</scope>
    <source>
        <strain evidence="2">JAX WOST 10</strain>
    </source>
</reference>
<protein>
    <recommendedName>
        <fullName evidence="4">Reverse transcriptase domain-containing protein</fullName>
    </recommendedName>
</protein>
<comment type="caution">
    <text evidence="2">The sequence shown here is derived from an EMBL/GenBank/DDBJ whole genome shotgun (WGS) entry which is preliminary data.</text>
</comment>
<evidence type="ECO:0000313" key="2">
    <source>
        <dbReference type="EMBL" id="KAK4824032.1"/>
    </source>
</evidence>
<feature type="region of interest" description="Disordered" evidence="1">
    <location>
        <begin position="1"/>
        <end position="22"/>
    </location>
</feature>
<evidence type="ECO:0000313" key="3">
    <source>
        <dbReference type="Proteomes" id="UP001333110"/>
    </source>
</evidence>
<accession>A0AAN7NXE7</accession>
<dbReference type="AlphaFoldDB" id="A0AAN7NXE7"/>
<keyword evidence="3" id="KW-1185">Reference proteome</keyword>
<evidence type="ECO:0008006" key="4">
    <source>
        <dbReference type="Google" id="ProtNLM"/>
    </source>
</evidence>